<protein>
    <submittedName>
        <fullName evidence="1">Family 1 glycosylhydrolase</fullName>
    </submittedName>
</protein>
<comment type="caution">
    <text evidence="1">The sequence shown here is derived from an EMBL/GenBank/DDBJ whole genome shotgun (WGS) entry which is preliminary data.</text>
</comment>
<sequence length="411" mass="49063">MKIEEQPFIWAVGIENTFVTQIERGERPLDEYDLTQHYQFWKEDLDRARESGASMIRYGIPWHLVEKEENIFDWSWVDGVMDYFKNHRELVPIIDLMHYGTPHWLKNEFANGKYPDYVARYAKEFAKRYGHFIKYYTPLNEPYVNAEFCGLNAVWPPYLEGLSGFYSLMTQLGKGIINTVNEIQAVISDARFVHVDATKKYFSYDPRLQEEVKLWNENRFVMWELVQGRISEFHPLYDFMLEYGVSPDTLTWFQNNQITIDIIGLNYYPQFSVHEVKRDKKGYIIYPHILGGGEELKEIVEEVHKRYQRPIFITETSFRGSEEERLKWLDECYDTCLQIQKDDIPLLGLTWFPFFDLVDWEYRTSGKSIEEELLPFGLYTLTMKDGVLQREKNRVGYKFEKLAKKRRESNC</sequence>
<dbReference type="SUPFAM" id="SSF51445">
    <property type="entry name" value="(Trans)glycosidases"/>
    <property type="match status" value="1"/>
</dbReference>
<dbReference type="Proteomes" id="UP001589838">
    <property type="component" value="Unassembled WGS sequence"/>
</dbReference>
<dbReference type="InterPro" id="IPR001360">
    <property type="entry name" value="Glyco_hydro_1"/>
</dbReference>
<dbReference type="EMBL" id="JBHLUX010000036">
    <property type="protein sequence ID" value="MFC0471786.1"/>
    <property type="molecule type" value="Genomic_DNA"/>
</dbReference>
<evidence type="ECO:0000313" key="2">
    <source>
        <dbReference type="Proteomes" id="UP001589838"/>
    </source>
</evidence>
<dbReference type="PANTHER" id="PTHR12631">
    <property type="entry name" value="ALPHA-L-IDURONIDASE"/>
    <property type="match status" value="1"/>
</dbReference>
<dbReference type="PANTHER" id="PTHR12631:SF10">
    <property type="entry name" value="BETA-XYLOSIDASE-LIKE PROTEIN-RELATED"/>
    <property type="match status" value="1"/>
</dbReference>
<organism evidence="1 2">
    <name type="scientific">Halalkalibacter kiskunsagensis</name>
    <dbReference type="NCBI Taxonomy" id="1548599"/>
    <lineage>
        <taxon>Bacteria</taxon>
        <taxon>Bacillati</taxon>
        <taxon>Bacillota</taxon>
        <taxon>Bacilli</taxon>
        <taxon>Bacillales</taxon>
        <taxon>Bacillaceae</taxon>
        <taxon>Halalkalibacter</taxon>
    </lineage>
</organism>
<evidence type="ECO:0000313" key="1">
    <source>
        <dbReference type="EMBL" id="MFC0471786.1"/>
    </source>
</evidence>
<name>A0ABV6KEQ4_9BACI</name>
<gene>
    <name evidence="1" type="ORF">ACFFHM_15090</name>
</gene>
<dbReference type="InterPro" id="IPR051923">
    <property type="entry name" value="Glycosyl_Hydrolase_39"/>
</dbReference>
<proteinExistence type="predicted"/>
<accession>A0ABV6KEQ4</accession>
<reference evidence="1 2" key="1">
    <citation type="submission" date="2024-09" db="EMBL/GenBank/DDBJ databases">
        <authorList>
            <person name="Sun Q."/>
            <person name="Mori K."/>
        </authorList>
    </citation>
    <scope>NUCLEOTIDE SEQUENCE [LARGE SCALE GENOMIC DNA]</scope>
    <source>
        <strain evidence="1 2">NCAIM B.02610</strain>
    </source>
</reference>
<keyword evidence="2" id="KW-1185">Reference proteome</keyword>
<dbReference type="InterPro" id="IPR017853">
    <property type="entry name" value="GH"/>
</dbReference>
<dbReference type="Gene3D" id="3.20.20.80">
    <property type="entry name" value="Glycosidases"/>
    <property type="match status" value="1"/>
</dbReference>
<dbReference type="RefSeq" id="WP_335959686.1">
    <property type="nucleotide sequence ID" value="NZ_JAXBLX010000006.1"/>
</dbReference>
<dbReference type="Pfam" id="PF00232">
    <property type="entry name" value="Glyco_hydro_1"/>
    <property type="match status" value="1"/>
</dbReference>